<dbReference type="EMBL" id="VNIQ01000001">
    <property type="protein sequence ID" value="TYQ08581.1"/>
    <property type="molecule type" value="Genomic_DNA"/>
</dbReference>
<evidence type="ECO:0000256" key="1">
    <source>
        <dbReference type="SAM" id="SignalP"/>
    </source>
</evidence>
<gene>
    <name evidence="2" type="ORF">FNL38_101956</name>
</gene>
<proteinExistence type="predicted"/>
<organism evidence="2">
    <name type="scientific">Nocardia globerula</name>
    <dbReference type="NCBI Taxonomy" id="1818"/>
    <lineage>
        <taxon>Bacteria</taxon>
        <taxon>Bacillati</taxon>
        <taxon>Actinomycetota</taxon>
        <taxon>Actinomycetes</taxon>
        <taxon>Mycobacteriales</taxon>
        <taxon>Nocardiaceae</taxon>
        <taxon>Nocardia</taxon>
    </lineage>
</organism>
<accession>A0A652YY12</accession>
<name>A0A652YY12_NOCGL</name>
<protein>
    <submittedName>
        <fullName evidence="2">Uncharacterized protein</fullName>
    </submittedName>
</protein>
<feature type="chain" id="PRO_5039541940" evidence="1">
    <location>
        <begin position="28"/>
        <end position="257"/>
    </location>
</feature>
<feature type="signal peptide" evidence="1">
    <location>
        <begin position="1"/>
        <end position="27"/>
    </location>
</feature>
<dbReference type="AlphaFoldDB" id="A0A652YY12"/>
<sequence length="257" mass="26491">MSRNSTRRLGFAFALVGAAALTAPALAGATTGSLGSSDAPAAGFTCSALSTETTPNGWGIPFDDEKNQLAFYSDTSVIDDDGSLKLEIVKATPDNRSAWYHSAGSIPLADAAKNEIGFAEKAATSQTSFQLRLTGTTNAKEGENGFATLYWVANGNDSVGTATGGTHTNIQDGKWISTRDIEGAPKNVPSDLDDIIAGNPDATIEHYGVSVGRGDIGTTTYVDAVKFNGCTTNFALKDEPAGAFGSLSDIFGSLSAS</sequence>
<comment type="caution">
    <text evidence="2">The sequence shown here is derived from an EMBL/GenBank/DDBJ whole genome shotgun (WGS) entry which is preliminary data.</text>
</comment>
<reference evidence="2" key="1">
    <citation type="submission" date="2019-07" db="EMBL/GenBank/DDBJ databases">
        <title>Genomic Encyclopedia of Type Strains, Phase IV (KMG-IV): sequencing the most valuable type-strain genomes for metagenomic binning, comparative biology and taxonomic classification.</title>
        <authorList>
            <person name="Goeker M."/>
        </authorList>
    </citation>
    <scope>NUCLEOTIDE SEQUENCE</scope>
    <source>
        <strain evidence="2">DSM 44596</strain>
    </source>
</reference>
<keyword evidence="1" id="KW-0732">Signal</keyword>
<evidence type="ECO:0000313" key="2">
    <source>
        <dbReference type="EMBL" id="TYQ08581.1"/>
    </source>
</evidence>